<evidence type="ECO:0000256" key="2">
    <source>
        <dbReference type="ARBA" id="ARBA00005262"/>
    </source>
</evidence>
<reference evidence="9 11" key="1">
    <citation type="submission" date="2015-09" db="EMBL/GenBank/DDBJ databases">
        <title>Draft genome sequence of Hydrogenibacillus schlegelii DSM 2000.</title>
        <authorList>
            <person name="Hemp J."/>
        </authorList>
    </citation>
    <scope>NUCLEOTIDE SEQUENCE [LARGE SCALE GENOMIC DNA]</scope>
    <source>
        <strain evidence="9 11">MA 48</strain>
    </source>
</reference>
<dbReference type="EMBL" id="JAHHQF010000040">
    <property type="protein sequence ID" value="MBT9281645.1"/>
    <property type="molecule type" value="Genomic_DNA"/>
</dbReference>
<dbReference type="EMBL" id="JXBB01000060">
    <property type="protein sequence ID" value="OAR03427.1"/>
    <property type="molecule type" value="Genomic_DNA"/>
</dbReference>
<gene>
    <name evidence="10" type="ORF">HSCHL_1099</name>
    <name evidence="8" type="ORF">KM312_03110</name>
    <name evidence="9" type="ORF">SA87_01475</name>
</gene>
<evidence type="ECO:0000313" key="10">
    <source>
        <dbReference type="EMBL" id="PTQ53946.1"/>
    </source>
</evidence>
<feature type="transmembrane region" description="Helical" evidence="7">
    <location>
        <begin position="136"/>
        <end position="154"/>
    </location>
</feature>
<dbReference type="RefSeq" id="WP_066441234.1">
    <property type="nucleotide sequence ID" value="NZ_CBCSAS010000026.1"/>
</dbReference>
<comment type="similarity">
    <text evidence="2">Belongs to the chromate ion transporter (CHR) (TC 2.A.51) family.</text>
</comment>
<dbReference type="PANTHER" id="PTHR43663:SF1">
    <property type="entry name" value="CHROMATE TRANSPORTER"/>
    <property type="match status" value="1"/>
</dbReference>
<dbReference type="Proteomes" id="UP000243024">
    <property type="component" value="Unassembled WGS sequence"/>
</dbReference>
<reference evidence="8" key="3">
    <citation type="journal article" date="2021" name="Microbiology">
        <title>Metagenomic Analysis of the Microbial Community in the Underground Coal Fire Area (Kemerovo Region, Russia) Revealed Predominance of Thermophilic Members of the Phyla Deinococcus-thermus, Aquificae, and Firmicutes.</title>
        <authorList>
            <person name="Kadnikov V."/>
            <person name="Mardanov A.V."/>
            <person name="Beletsky A.V."/>
            <person name="Karnachuk O.V."/>
            <person name="Ravin N.V."/>
        </authorList>
    </citation>
    <scope>NUCLEOTIDE SEQUENCE</scope>
    <source>
        <strain evidence="8">RBS10-49</strain>
    </source>
</reference>
<evidence type="ECO:0000256" key="5">
    <source>
        <dbReference type="ARBA" id="ARBA00022989"/>
    </source>
</evidence>
<evidence type="ECO:0000256" key="7">
    <source>
        <dbReference type="SAM" id="Phobius"/>
    </source>
</evidence>
<keyword evidence="11" id="KW-1185">Reference proteome</keyword>
<accession>A0A179IL81</accession>
<comment type="subcellular location">
    <subcellularLocation>
        <location evidence="1">Cell membrane</location>
        <topology evidence="1">Multi-pass membrane protein</topology>
    </subcellularLocation>
</comment>
<protein>
    <submittedName>
        <fullName evidence="10">Chromate transport protein</fullName>
    </submittedName>
    <submittedName>
        <fullName evidence="8">Chromate transporter</fullName>
    </submittedName>
</protein>
<keyword evidence="3" id="KW-1003">Cell membrane</keyword>
<dbReference type="AlphaFoldDB" id="A0A179IL81"/>
<keyword evidence="5 7" id="KW-1133">Transmembrane helix</keyword>
<name>A0A179IL81_HYDSH</name>
<dbReference type="Proteomes" id="UP000244180">
    <property type="component" value="Unassembled WGS sequence"/>
</dbReference>
<feature type="transmembrane region" description="Helical" evidence="7">
    <location>
        <begin position="30"/>
        <end position="54"/>
    </location>
</feature>
<feature type="transmembrane region" description="Helical" evidence="7">
    <location>
        <begin position="185"/>
        <end position="202"/>
    </location>
</feature>
<dbReference type="Pfam" id="PF02417">
    <property type="entry name" value="Chromate_transp"/>
    <property type="match status" value="1"/>
</dbReference>
<evidence type="ECO:0000256" key="6">
    <source>
        <dbReference type="ARBA" id="ARBA00023136"/>
    </source>
</evidence>
<dbReference type="STRING" id="1484.SA87_01475"/>
<organism evidence="9 11">
    <name type="scientific">Hydrogenibacillus schlegelii</name>
    <name type="common">Bacillus schlegelii</name>
    <dbReference type="NCBI Taxonomy" id="1484"/>
    <lineage>
        <taxon>Bacteria</taxon>
        <taxon>Bacillati</taxon>
        <taxon>Bacillota</taxon>
        <taxon>Bacilli</taxon>
        <taxon>Bacillales</taxon>
        <taxon>Bacillales Family X. Incertae Sedis</taxon>
        <taxon>Hydrogenibacillus</taxon>
    </lineage>
</organism>
<dbReference type="InterPro" id="IPR052518">
    <property type="entry name" value="CHR_Transporter"/>
</dbReference>
<dbReference type="PANTHER" id="PTHR43663">
    <property type="entry name" value="CHROMATE TRANSPORT PROTEIN-RELATED"/>
    <property type="match status" value="1"/>
</dbReference>
<dbReference type="GO" id="GO:0005886">
    <property type="term" value="C:plasma membrane"/>
    <property type="evidence" value="ECO:0007669"/>
    <property type="project" value="UniProtKB-SubCell"/>
</dbReference>
<keyword evidence="6 7" id="KW-0472">Membrane</keyword>
<evidence type="ECO:0000313" key="8">
    <source>
        <dbReference type="EMBL" id="MBT9281645.1"/>
    </source>
</evidence>
<comment type="caution">
    <text evidence="9">The sequence shown here is derived from an EMBL/GenBank/DDBJ whole genome shotgun (WGS) entry which is preliminary data.</text>
</comment>
<evidence type="ECO:0000313" key="9">
    <source>
        <dbReference type="EMBL" id="OAR03427.1"/>
    </source>
</evidence>
<evidence type="ECO:0000256" key="1">
    <source>
        <dbReference type="ARBA" id="ARBA00004651"/>
    </source>
</evidence>
<proteinExistence type="inferred from homology"/>
<dbReference type="Proteomes" id="UP000748108">
    <property type="component" value="Unassembled WGS sequence"/>
</dbReference>
<evidence type="ECO:0000313" key="12">
    <source>
        <dbReference type="Proteomes" id="UP000244180"/>
    </source>
</evidence>
<reference evidence="10 12" key="2">
    <citation type="submission" date="2017-08" db="EMBL/GenBank/DDBJ databases">
        <title>Burning lignite coal seam in the remote Altai Mountains harbors a hydrogen-driven thermophilic microbial community.</title>
        <authorList>
            <person name="Kadnikov V.V."/>
            <person name="Mardanov A.V."/>
            <person name="Ivasenko D."/>
            <person name="Beletsky A.V."/>
            <person name="Karnachuk O.V."/>
            <person name="Ravin N.V."/>
        </authorList>
    </citation>
    <scope>NUCLEOTIDE SEQUENCE [LARGE SCALE GENOMIC DNA]</scope>
    <source>
        <strain evidence="10">AL33</strain>
    </source>
</reference>
<dbReference type="EMBL" id="PEBV01000008">
    <property type="protein sequence ID" value="PTQ53946.1"/>
    <property type="molecule type" value="Genomic_DNA"/>
</dbReference>
<feature type="transmembrane region" description="Helical" evidence="7">
    <location>
        <begin position="100"/>
        <end position="124"/>
    </location>
</feature>
<evidence type="ECO:0000313" key="11">
    <source>
        <dbReference type="Proteomes" id="UP000243024"/>
    </source>
</evidence>
<keyword evidence="4 7" id="KW-0812">Transmembrane</keyword>
<sequence>MAREEAQRRTKAVAGASEERVRHIGRWRTAWALFLAFAKLSPVTFGGGFAVIPLLERELVDRHRFARREEIVDLFAVAQAVPGSIYVNVGTLIGYRLAGVLGAVLATAGALLPTILIMLVLAVLYEGLKANPYVEATMAGLRPAIVALIAYAGVRVAKTAVDGWLTGGIAVVTFGVLFFLHLHPVLVIVGGIVLGLVVGQWEKTRRVRKPTRVR</sequence>
<evidence type="ECO:0000256" key="3">
    <source>
        <dbReference type="ARBA" id="ARBA00022475"/>
    </source>
</evidence>
<dbReference type="InterPro" id="IPR003370">
    <property type="entry name" value="Chromate_transpt"/>
</dbReference>
<dbReference type="GO" id="GO:0015109">
    <property type="term" value="F:chromate transmembrane transporter activity"/>
    <property type="evidence" value="ECO:0007669"/>
    <property type="project" value="InterPro"/>
</dbReference>
<evidence type="ECO:0000256" key="4">
    <source>
        <dbReference type="ARBA" id="ARBA00022692"/>
    </source>
</evidence>